<feature type="domain" description="Bromo" evidence="3">
    <location>
        <begin position="1"/>
        <end position="67"/>
    </location>
</feature>
<dbReference type="OrthoDB" id="21449at2759"/>
<dbReference type="GO" id="GO:0005634">
    <property type="term" value="C:nucleus"/>
    <property type="evidence" value="ECO:0007669"/>
    <property type="project" value="TreeGrafter"/>
</dbReference>
<dbReference type="VEuPathDB" id="FungiDB:MUCCIDRAFT_125138"/>
<organism evidence="4 5">
    <name type="scientific">Mucor lusitanicus CBS 277.49</name>
    <dbReference type="NCBI Taxonomy" id="747725"/>
    <lineage>
        <taxon>Eukaryota</taxon>
        <taxon>Fungi</taxon>
        <taxon>Fungi incertae sedis</taxon>
        <taxon>Mucoromycota</taxon>
        <taxon>Mucoromycotina</taxon>
        <taxon>Mucoromycetes</taxon>
        <taxon>Mucorales</taxon>
        <taxon>Mucorineae</taxon>
        <taxon>Mucoraceae</taxon>
        <taxon>Mucor</taxon>
    </lineage>
</organism>
<evidence type="ECO:0000259" key="3">
    <source>
        <dbReference type="PROSITE" id="PS50014"/>
    </source>
</evidence>
<evidence type="ECO:0000256" key="1">
    <source>
        <dbReference type="ARBA" id="ARBA00023117"/>
    </source>
</evidence>
<dbReference type="InterPro" id="IPR001487">
    <property type="entry name" value="Bromodomain"/>
</dbReference>
<evidence type="ECO:0000313" key="5">
    <source>
        <dbReference type="Proteomes" id="UP000077051"/>
    </source>
</evidence>
<dbReference type="Pfam" id="PF00439">
    <property type="entry name" value="Bromodomain"/>
    <property type="match status" value="1"/>
</dbReference>
<protein>
    <recommendedName>
        <fullName evidence="3">Bromo domain-containing protein</fullName>
    </recommendedName>
</protein>
<dbReference type="InterPro" id="IPR036427">
    <property type="entry name" value="Bromodomain-like_sf"/>
</dbReference>
<dbReference type="GO" id="GO:0006355">
    <property type="term" value="P:regulation of DNA-templated transcription"/>
    <property type="evidence" value="ECO:0007669"/>
    <property type="project" value="TreeGrafter"/>
</dbReference>
<keyword evidence="5" id="KW-1185">Reference proteome</keyword>
<feature type="non-terminal residue" evidence="4">
    <location>
        <position position="77"/>
    </location>
</feature>
<dbReference type="PANTHER" id="PTHR22880">
    <property type="entry name" value="FALZ-RELATED BROMODOMAIN-CONTAINING PROTEINS"/>
    <property type="match status" value="1"/>
</dbReference>
<name>A0A168JYP7_MUCCL</name>
<dbReference type="EMBL" id="AMYB01000005">
    <property type="protein sequence ID" value="OAD01776.1"/>
    <property type="molecule type" value="Genomic_DNA"/>
</dbReference>
<accession>A0A168JYP7</accession>
<dbReference type="SMART" id="SM00297">
    <property type="entry name" value="BROMO"/>
    <property type="match status" value="1"/>
</dbReference>
<sequence length="77" mass="9359">WPFLNPVDADAWGASDYYDIIKEPMDMTTYERKLYENQYSNEEELAEDIRLMFRNCYKYNPPNHLVHTLGQEFEEIF</sequence>
<evidence type="ECO:0000256" key="2">
    <source>
        <dbReference type="PROSITE-ProRule" id="PRU00035"/>
    </source>
</evidence>
<dbReference type="Proteomes" id="UP000077051">
    <property type="component" value="Unassembled WGS sequence"/>
</dbReference>
<gene>
    <name evidence="4" type="ORF">MUCCIDRAFT_125138</name>
</gene>
<dbReference type="STRING" id="747725.A0A168JYP7"/>
<dbReference type="Gene3D" id="1.20.920.10">
    <property type="entry name" value="Bromodomain-like"/>
    <property type="match status" value="1"/>
</dbReference>
<keyword evidence="1 2" id="KW-0103">Bromodomain</keyword>
<dbReference type="SUPFAM" id="SSF47370">
    <property type="entry name" value="Bromodomain"/>
    <property type="match status" value="1"/>
</dbReference>
<proteinExistence type="predicted"/>
<comment type="caution">
    <text evidence="4">The sequence shown here is derived from an EMBL/GenBank/DDBJ whole genome shotgun (WGS) entry which is preliminary data.</text>
</comment>
<dbReference type="PROSITE" id="PS50014">
    <property type="entry name" value="BROMODOMAIN_2"/>
    <property type="match status" value="1"/>
</dbReference>
<dbReference type="AlphaFoldDB" id="A0A168JYP7"/>
<dbReference type="GO" id="GO:0006338">
    <property type="term" value="P:chromatin remodeling"/>
    <property type="evidence" value="ECO:0007669"/>
    <property type="project" value="TreeGrafter"/>
</dbReference>
<dbReference type="PRINTS" id="PR00503">
    <property type="entry name" value="BROMODOMAIN"/>
</dbReference>
<dbReference type="InterPro" id="IPR050935">
    <property type="entry name" value="Bromo_chromatin_reader"/>
</dbReference>
<feature type="non-terminal residue" evidence="4">
    <location>
        <position position="1"/>
    </location>
</feature>
<evidence type="ECO:0000313" key="4">
    <source>
        <dbReference type="EMBL" id="OAD01776.1"/>
    </source>
</evidence>
<dbReference type="PANTHER" id="PTHR22880:SF225">
    <property type="entry name" value="BROMODOMAIN-CONTAINING PROTEIN BET-1-RELATED"/>
    <property type="match status" value="1"/>
</dbReference>
<dbReference type="GO" id="GO:0000785">
    <property type="term" value="C:chromatin"/>
    <property type="evidence" value="ECO:0007669"/>
    <property type="project" value="TreeGrafter"/>
</dbReference>
<reference evidence="4 5" key="1">
    <citation type="submission" date="2015-06" db="EMBL/GenBank/DDBJ databases">
        <title>Expansion of signal transduction pathways in fungi by whole-genome duplication.</title>
        <authorList>
            <consortium name="DOE Joint Genome Institute"/>
            <person name="Corrochano L.M."/>
            <person name="Kuo A."/>
            <person name="Marcet-Houben M."/>
            <person name="Polaino S."/>
            <person name="Salamov A."/>
            <person name="Villalobos J.M."/>
            <person name="Alvarez M.I."/>
            <person name="Avalos J."/>
            <person name="Benito E.P."/>
            <person name="Benoit I."/>
            <person name="Burger G."/>
            <person name="Camino L.P."/>
            <person name="Canovas D."/>
            <person name="Cerda-Olmedo E."/>
            <person name="Cheng J.-F."/>
            <person name="Dominguez A."/>
            <person name="Elias M."/>
            <person name="Eslava A.P."/>
            <person name="Glaser F."/>
            <person name="Grimwood J."/>
            <person name="Gutierrez G."/>
            <person name="Heitman J."/>
            <person name="Henrissat B."/>
            <person name="Iturriaga E.A."/>
            <person name="Lang B.F."/>
            <person name="Lavin J.L."/>
            <person name="Lee S."/>
            <person name="Li W."/>
            <person name="Lindquist E."/>
            <person name="Lopez-Garcia S."/>
            <person name="Luque E.M."/>
            <person name="Marcos A.T."/>
            <person name="Martin J."/>
            <person name="Mccluskey K."/>
            <person name="Medina H.R."/>
            <person name="Miralles-Duran A."/>
            <person name="Miyazaki A."/>
            <person name="Munoz-Torres E."/>
            <person name="Oguiza J.A."/>
            <person name="Ohm R."/>
            <person name="Olmedo M."/>
            <person name="Orejas M."/>
            <person name="Ortiz-Castellanos L."/>
            <person name="Pisabarro A.G."/>
            <person name="Rodriguez-Romero J."/>
            <person name="Ruiz-Herrera J."/>
            <person name="Ruiz-Vazquez R."/>
            <person name="Sanz C."/>
            <person name="Schackwitz W."/>
            <person name="Schmutz J."/>
            <person name="Shahriari M."/>
            <person name="Shelest E."/>
            <person name="Silva-Franco F."/>
            <person name="Soanes D."/>
            <person name="Syed K."/>
            <person name="Tagua V.G."/>
            <person name="Talbot N.J."/>
            <person name="Thon M."/>
            <person name="De Vries R.P."/>
            <person name="Wiebenga A."/>
            <person name="Yadav J.S."/>
            <person name="Braun E.L."/>
            <person name="Baker S."/>
            <person name="Garre V."/>
            <person name="Horwitz B."/>
            <person name="Torres-Martinez S."/>
            <person name="Idnurm A."/>
            <person name="Herrera-Estrella A."/>
            <person name="Gabaldon T."/>
            <person name="Grigoriev I.V."/>
        </authorList>
    </citation>
    <scope>NUCLEOTIDE SEQUENCE [LARGE SCALE GENOMIC DNA]</scope>
    <source>
        <strain evidence="4 5">CBS 277.49</strain>
    </source>
</reference>